<organism evidence="1 2">
    <name type="scientific">Auriscalpium vulgare</name>
    <dbReference type="NCBI Taxonomy" id="40419"/>
    <lineage>
        <taxon>Eukaryota</taxon>
        <taxon>Fungi</taxon>
        <taxon>Dikarya</taxon>
        <taxon>Basidiomycota</taxon>
        <taxon>Agaricomycotina</taxon>
        <taxon>Agaricomycetes</taxon>
        <taxon>Russulales</taxon>
        <taxon>Auriscalpiaceae</taxon>
        <taxon>Auriscalpium</taxon>
    </lineage>
</organism>
<accession>A0ACB8RZ26</accession>
<name>A0ACB8RZ26_9AGAM</name>
<proteinExistence type="predicted"/>
<protein>
    <submittedName>
        <fullName evidence="1">Uncharacterized protein</fullName>
    </submittedName>
</protein>
<comment type="caution">
    <text evidence="1">The sequence shown here is derived from an EMBL/GenBank/DDBJ whole genome shotgun (WGS) entry which is preliminary data.</text>
</comment>
<evidence type="ECO:0000313" key="2">
    <source>
        <dbReference type="Proteomes" id="UP000814033"/>
    </source>
</evidence>
<dbReference type="EMBL" id="MU275875">
    <property type="protein sequence ID" value="KAI0049274.1"/>
    <property type="molecule type" value="Genomic_DNA"/>
</dbReference>
<evidence type="ECO:0000313" key="1">
    <source>
        <dbReference type="EMBL" id="KAI0049274.1"/>
    </source>
</evidence>
<gene>
    <name evidence="1" type="ORF">FA95DRAFT_907197</name>
</gene>
<keyword evidence="2" id="KW-1185">Reference proteome</keyword>
<dbReference type="Proteomes" id="UP000814033">
    <property type="component" value="Unassembled WGS sequence"/>
</dbReference>
<sequence length="677" mass="75888">MEGPSLSRRSLNRLSTFVRQSVYLSDPQPSTSSLASDQPPRRRSYSFNLTSSPFKNLSPMALFSTKALARGRKPGRDSPAPDVSRPPNLSIIQEAPLQDATKYGGVGLLRRAGRRRSTHSVFAYQSESSPASPSTSTFSRPSPVSSASSLPLSDEDEKKKATLLERKKFRWQEGVRFHPFDMDEAPYMQAYDQMALENDRYSHALMQKLTPRGSPSFHDYLDKPPSRVLDLGCGQGDWVVEAATCWKKAKVYGLDLVDLASGAWDLDRSVADNITWVRHNYVAHALPFPSESFDFIRLSNSNLCIPFERYGFVLAETRRVLRVGGRLEVVDDQLYFPYIAPSSPVKATFTSRSRQASSGYDSDSDNSDGEQTIRPGTRKLGSARESAKSPYEEWENEMKNCQDLESIFSGMLQRKYGMNLRPAEYLPSMMRSGYGPENVSDARTIHVCLPSREFMNGVEGDMRKNPDMERGWSVTIDWERKEKKDEKGKAVEASLAPMQPTELPATLSKKAAAMLGAARLSPAGVPYQQPGLVIFPSTFIPMSPAEVEMHSSKNLHTLLSCRAAIRDFTSEHTAIGGPSPEELENALWEYEIFRRRRFNWPADLPELRLSEQFAQEPSRARLSDPTASPSKLKRTPSQAKRYSGSSYTILNPPETLEGLTFVRSLRIFEAIKTSRVL</sequence>
<reference evidence="1" key="1">
    <citation type="submission" date="2021-02" db="EMBL/GenBank/DDBJ databases">
        <authorList>
            <consortium name="DOE Joint Genome Institute"/>
            <person name="Ahrendt S."/>
            <person name="Looney B.P."/>
            <person name="Miyauchi S."/>
            <person name="Morin E."/>
            <person name="Drula E."/>
            <person name="Courty P.E."/>
            <person name="Chicoki N."/>
            <person name="Fauchery L."/>
            <person name="Kohler A."/>
            <person name="Kuo A."/>
            <person name="Labutti K."/>
            <person name="Pangilinan J."/>
            <person name="Lipzen A."/>
            <person name="Riley R."/>
            <person name="Andreopoulos W."/>
            <person name="He G."/>
            <person name="Johnson J."/>
            <person name="Barry K.W."/>
            <person name="Grigoriev I.V."/>
            <person name="Nagy L."/>
            <person name="Hibbett D."/>
            <person name="Henrissat B."/>
            <person name="Matheny P.B."/>
            <person name="Labbe J."/>
            <person name="Martin F."/>
        </authorList>
    </citation>
    <scope>NUCLEOTIDE SEQUENCE</scope>
    <source>
        <strain evidence="1">FP105234-sp</strain>
    </source>
</reference>
<reference evidence="1" key="2">
    <citation type="journal article" date="2022" name="New Phytol.">
        <title>Evolutionary transition to the ectomycorrhizal habit in the genomes of a hyperdiverse lineage of mushroom-forming fungi.</title>
        <authorList>
            <person name="Looney B."/>
            <person name="Miyauchi S."/>
            <person name="Morin E."/>
            <person name="Drula E."/>
            <person name="Courty P.E."/>
            <person name="Kohler A."/>
            <person name="Kuo A."/>
            <person name="LaButti K."/>
            <person name="Pangilinan J."/>
            <person name="Lipzen A."/>
            <person name="Riley R."/>
            <person name="Andreopoulos W."/>
            <person name="He G."/>
            <person name="Johnson J."/>
            <person name="Nolan M."/>
            <person name="Tritt A."/>
            <person name="Barry K.W."/>
            <person name="Grigoriev I.V."/>
            <person name="Nagy L.G."/>
            <person name="Hibbett D."/>
            <person name="Henrissat B."/>
            <person name="Matheny P.B."/>
            <person name="Labbe J."/>
            <person name="Martin F.M."/>
        </authorList>
    </citation>
    <scope>NUCLEOTIDE SEQUENCE</scope>
    <source>
        <strain evidence="1">FP105234-sp</strain>
    </source>
</reference>